<evidence type="ECO:0000256" key="1">
    <source>
        <dbReference type="SAM" id="MobiDB-lite"/>
    </source>
</evidence>
<sequence length="284" mass="31994">MSQITVHQSFDTAINPFAIRTQRAPKDASQSSNSTRDAEPPKMGHMVNVDFWLGYADPILHSHKSQLSAVKAPCFEPTRVLTAEADVDNAAALELINPVELALSARHAGGGIWSRNQVYNDNTKARADKAWMCHNRAGERSFFAVLEYKYVGDIRPQEFYAAWARPEDRRNHLIKLHEGRNTPGKQLAKHASLFKSNSNTLIRQAVHYANSYETQYIALFDWDTLVLLHLEDQEGPAGGDYCYMTVIQDKSLMRRALLGFLERAYQDAMGTRNLPVFPTINSGK</sequence>
<dbReference type="Proteomes" id="UP000813444">
    <property type="component" value="Unassembled WGS sequence"/>
</dbReference>
<evidence type="ECO:0000313" key="3">
    <source>
        <dbReference type="Proteomes" id="UP000813444"/>
    </source>
</evidence>
<organism evidence="2 3">
    <name type="scientific">Stachybotrys elegans</name>
    <dbReference type="NCBI Taxonomy" id="80388"/>
    <lineage>
        <taxon>Eukaryota</taxon>
        <taxon>Fungi</taxon>
        <taxon>Dikarya</taxon>
        <taxon>Ascomycota</taxon>
        <taxon>Pezizomycotina</taxon>
        <taxon>Sordariomycetes</taxon>
        <taxon>Hypocreomycetidae</taxon>
        <taxon>Hypocreales</taxon>
        <taxon>Stachybotryaceae</taxon>
        <taxon>Stachybotrys</taxon>
    </lineage>
</organism>
<gene>
    <name evidence="2" type="ORF">B0I35DRAFT_407684</name>
</gene>
<feature type="region of interest" description="Disordered" evidence="1">
    <location>
        <begin position="21"/>
        <end position="42"/>
    </location>
</feature>
<dbReference type="EMBL" id="JAGPNK010000005">
    <property type="protein sequence ID" value="KAH7320611.1"/>
    <property type="molecule type" value="Genomic_DNA"/>
</dbReference>
<dbReference type="AlphaFoldDB" id="A0A8K0SYN8"/>
<proteinExistence type="predicted"/>
<accession>A0A8K0SYN8</accession>
<comment type="caution">
    <text evidence="2">The sequence shown here is derived from an EMBL/GenBank/DDBJ whole genome shotgun (WGS) entry which is preliminary data.</text>
</comment>
<dbReference type="OrthoDB" id="5153746at2759"/>
<protein>
    <submittedName>
        <fullName evidence="2">Uncharacterized protein</fullName>
    </submittedName>
</protein>
<keyword evidence="3" id="KW-1185">Reference proteome</keyword>
<evidence type="ECO:0000313" key="2">
    <source>
        <dbReference type="EMBL" id="KAH7320611.1"/>
    </source>
</evidence>
<name>A0A8K0SYN8_9HYPO</name>
<reference evidence="2" key="1">
    <citation type="journal article" date="2021" name="Nat. Commun.">
        <title>Genetic determinants of endophytism in the Arabidopsis root mycobiome.</title>
        <authorList>
            <person name="Mesny F."/>
            <person name="Miyauchi S."/>
            <person name="Thiergart T."/>
            <person name="Pickel B."/>
            <person name="Atanasova L."/>
            <person name="Karlsson M."/>
            <person name="Huettel B."/>
            <person name="Barry K.W."/>
            <person name="Haridas S."/>
            <person name="Chen C."/>
            <person name="Bauer D."/>
            <person name="Andreopoulos W."/>
            <person name="Pangilinan J."/>
            <person name="LaButti K."/>
            <person name="Riley R."/>
            <person name="Lipzen A."/>
            <person name="Clum A."/>
            <person name="Drula E."/>
            <person name="Henrissat B."/>
            <person name="Kohler A."/>
            <person name="Grigoriev I.V."/>
            <person name="Martin F.M."/>
            <person name="Hacquard S."/>
        </authorList>
    </citation>
    <scope>NUCLEOTIDE SEQUENCE</scope>
    <source>
        <strain evidence="2">MPI-CAGE-CH-0235</strain>
    </source>
</reference>